<gene>
    <name evidence="2" type="ORF">NP7_08595</name>
</gene>
<keyword evidence="2" id="KW-0456">Lyase</keyword>
<dbReference type="Pfam" id="PF00378">
    <property type="entry name" value="ECH_1"/>
    <property type="match status" value="1"/>
</dbReference>
<dbReference type="AlphaFoldDB" id="A0A2D2LW97"/>
<dbReference type="InterPro" id="IPR029045">
    <property type="entry name" value="ClpP/crotonase-like_dom_sf"/>
</dbReference>
<dbReference type="EMBL" id="CP024443">
    <property type="protein sequence ID" value="ATR79301.1"/>
    <property type="molecule type" value="Genomic_DNA"/>
</dbReference>
<proteinExistence type="inferred from homology"/>
<reference evidence="3" key="1">
    <citation type="submission" date="2017-11" db="EMBL/GenBank/DDBJ databases">
        <title>Complete genome sequence of Moraxella osloensis NP7 isolated from human skin.</title>
        <authorList>
            <person name="Lee K."/>
            <person name="Lim J.Y."/>
            <person name="Hwang I."/>
        </authorList>
    </citation>
    <scope>NUCLEOTIDE SEQUENCE [LARGE SCALE GENOMIC DNA]</scope>
    <source>
        <strain evidence="3">NP7</strain>
    </source>
</reference>
<accession>A0A2D2LW97</accession>
<dbReference type="GO" id="GO:0004300">
    <property type="term" value="F:enoyl-CoA hydratase activity"/>
    <property type="evidence" value="ECO:0007669"/>
    <property type="project" value="UniProtKB-EC"/>
</dbReference>
<sequence>MTSNNQDKASFQTDYVRLNVEQKDSVLLIELNRPEKYNAFDSLMIQELSKALTEYEQRDELRCALLYARGENFTTGLDLIELQDKVLSGIFDYPNDCIDPWGVSGMPRTKPYVVAVQGLCFTAGIELMLNADIVIASDDSCFAQMEVQRGLMPFGGATIRFVQTAGWQKAMLYLLTGDRFDAATADAMGLVSQVVPKGEQFSVALKIATQISSHSAPLAVKRLLQSAKQGTEQDPKTAFANVLGYLPDLFLSQDFAEGVASLREKRPAQFQGK</sequence>
<dbReference type="EC" id="4.2.1.17" evidence="2"/>
<organism evidence="2 3">
    <name type="scientific">Faucicola osloensis</name>
    <name type="common">Moraxella osloensis</name>
    <dbReference type="NCBI Taxonomy" id="34062"/>
    <lineage>
        <taxon>Bacteria</taxon>
        <taxon>Pseudomonadati</taxon>
        <taxon>Pseudomonadota</taxon>
        <taxon>Gammaproteobacteria</taxon>
        <taxon>Moraxellales</taxon>
        <taxon>Moraxellaceae</taxon>
        <taxon>Faucicola</taxon>
    </lineage>
</organism>
<dbReference type="Gene3D" id="1.10.12.10">
    <property type="entry name" value="Lyase 2-enoyl-coa Hydratase, Chain A, domain 2"/>
    <property type="match status" value="1"/>
</dbReference>
<protein>
    <submittedName>
        <fullName evidence="2">Enoyl-CoA hydratase</fullName>
        <ecNumber evidence="2">4.2.1.17</ecNumber>
    </submittedName>
</protein>
<dbReference type="Gene3D" id="3.90.226.10">
    <property type="entry name" value="2-enoyl-CoA Hydratase, Chain A, domain 1"/>
    <property type="match status" value="1"/>
</dbReference>
<comment type="similarity">
    <text evidence="1">Belongs to the enoyl-CoA hydratase/isomerase family.</text>
</comment>
<evidence type="ECO:0000256" key="1">
    <source>
        <dbReference type="ARBA" id="ARBA00005254"/>
    </source>
</evidence>
<dbReference type="Proteomes" id="UP000229340">
    <property type="component" value="Chromosome"/>
</dbReference>
<evidence type="ECO:0000313" key="2">
    <source>
        <dbReference type="EMBL" id="ATR79301.1"/>
    </source>
</evidence>
<dbReference type="STRING" id="34062.AXE82_04820"/>
<dbReference type="PANTHER" id="PTHR43802:SF1">
    <property type="entry name" value="IP11341P-RELATED"/>
    <property type="match status" value="1"/>
</dbReference>
<dbReference type="CDD" id="cd06558">
    <property type="entry name" value="crotonase-like"/>
    <property type="match status" value="1"/>
</dbReference>
<evidence type="ECO:0000313" key="3">
    <source>
        <dbReference type="Proteomes" id="UP000229340"/>
    </source>
</evidence>
<dbReference type="NCBIfam" id="NF005126">
    <property type="entry name" value="PRK06563.1"/>
    <property type="match status" value="1"/>
</dbReference>
<dbReference type="InterPro" id="IPR001753">
    <property type="entry name" value="Enoyl-CoA_hydra/iso"/>
</dbReference>
<dbReference type="InterPro" id="IPR014748">
    <property type="entry name" value="Enoyl-CoA_hydra_C"/>
</dbReference>
<dbReference type="PANTHER" id="PTHR43802">
    <property type="entry name" value="ENOYL-COA HYDRATASE"/>
    <property type="match status" value="1"/>
</dbReference>
<name>A0A2D2LW97_FAUOS</name>
<dbReference type="RefSeq" id="WP_100270483.1">
    <property type="nucleotide sequence ID" value="NZ_CP024443.1"/>
</dbReference>
<dbReference type="SUPFAM" id="SSF52096">
    <property type="entry name" value="ClpP/crotonase"/>
    <property type="match status" value="1"/>
</dbReference>